<dbReference type="GO" id="GO:0006261">
    <property type="term" value="P:DNA-templated DNA replication"/>
    <property type="evidence" value="ECO:0007669"/>
    <property type="project" value="TreeGrafter"/>
</dbReference>
<comment type="caution">
    <text evidence="2">The sequence shown here is derived from an EMBL/GenBank/DDBJ whole genome shotgun (WGS) entry which is preliminary data.</text>
</comment>
<dbReference type="GeneID" id="34573748"/>
<proteinExistence type="predicted"/>
<dbReference type="AlphaFoldDB" id="A0A1F5LRD0"/>
<feature type="compositionally biased region" description="Polar residues" evidence="1">
    <location>
        <begin position="8"/>
        <end position="23"/>
    </location>
</feature>
<evidence type="ECO:0000313" key="2">
    <source>
        <dbReference type="EMBL" id="OGE55768.1"/>
    </source>
</evidence>
<dbReference type="OrthoDB" id="337486at2759"/>
<dbReference type="RefSeq" id="XP_022491197.1">
    <property type="nucleotide sequence ID" value="XM_022629014.1"/>
</dbReference>
<dbReference type="InterPro" id="IPR007218">
    <property type="entry name" value="DNA_pol_delta_4"/>
</dbReference>
<feature type="compositionally biased region" description="Polar residues" evidence="1">
    <location>
        <begin position="43"/>
        <end position="61"/>
    </location>
</feature>
<dbReference type="GO" id="GO:0043625">
    <property type="term" value="C:delta DNA polymerase complex"/>
    <property type="evidence" value="ECO:0007669"/>
    <property type="project" value="TreeGrafter"/>
</dbReference>
<evidence type="ECO:0000256" key="1">
    <source>
        <dbReference type="SAM" id="MobiDB-lite"/>
    </source>
</evidence>
<protein>
    <recommendedName>
        <fullName evidence="4">DNA polymerase delta subunit 4</fullName>
    </recommendedName>
</protein>
<organism evidence="2 3">
    <name type="scientific">Penicillium arizonense</name>
    <dbReference type="NCBI Taxonomy" id="1835702"/>
    <lineage>
        <taxon>Eukaryota</taxon>
        <taxon>Fungi</taxon>
        <taxon>Dikarya</taxon>
        <taxon>Ascomycota</taxon>
        <taxon>Pezizomycotina</taxon>
        <taxon>Eurotiomycetes</taxon>
        <taxon>Eurotiomycetidae</taxon>
        <taxon>Eurotiales</taxon>
        <taxon>Aspergillaceae</taxon>
        <taxon>Penicillium</taxon>
    </lineage>
</organism>
<dbReference type="GO" id="GO:0000731">
    <property type="term" value="P:DNA synthesis involved in DNA repair"/>
    <property type="evidence" value="ECO:0007669"/>
    <property type="project" value="InterPro"/>
</dbReference>
<dbReference type="EMBL" id="LXJU01000004">
    <property type="protein sequence ID" value="OGE55768.1"/>
    <property type="molecule type" value="Genomic_DNA"/>
</dbReference>
<sequence>MPPRRRAGNTTSAQSTLSFGNRSRVTKPVTKPTDKAKVLDSTPPLSQKSTSATPEPQNVSVSPVEPSKAHVAELAVRPQPTVETPAPSSEEDKRALKLNKQDIWRYWRAQEESRKAPRIHQQGIDVEEKILRHFDLSSQYGPCVGIARVNRWRRANTLKLNPPIEVLAVILKGKDTKERAYIDELLS</sequence>
<dbReference type="GO" id="GO:0003887">
    <property type="term" value="F:DNA-directed DNA polymerase activity"/>
    <property type="evidence" value="ECO:0007669"/>
    <property type="project" value="TreeGrafter"/>
</dbReference>
<evidence type="ECO:0000313" key="3">
    <source>
        <dbReference type="Proteomes" id="UP000177622"/>
    </source>
</evidence>
<dbReference type="Proteomes" id="UP000177622">
    <property type="component" value="Unassembled WGS sequence"/>
</dbReference>
<evidence type="ECO:0008006" key="4">
    <source>
        <dbReference type="Google" id="ProtNLM"/>
    </source>
</evidence>
<dbReference type="PANTHER" id="PTHR14303:SF0">
    <property type="entry name" value="DNA POLYMERASE DELTA SUBUNIT 4"/>
    <property type="match status" value="1"/>
</dbReference>
<dbReference type="STRING" id="1835702.A0A1F5LRD0"/>
<reference evidence="2 3" key="1">
    <citation type="journal article" date="2016" name="Sci. Rep.">
        <title>Penicillium arizonense, a new, genome sequenced fungal species, reveals a high chemical diversity in secreted metabolites.</title>
        <authorList>
            <person name="Grijseels S."/>
            <person name="Nielsen J.C."/>
            <person name="Randelovic M."/>
            <person name="Nielsen J."/>
            <person name="Nielsen K.F."/>
            <person name="Workman M."/>
            <person name="Frisvad J.C."/>
        </authorList>
    </citation>
    <scope>NUCLEOTIDE SEQUENCE [LARGE SCALE GENOMIC DNA]</scope>
    <source>
        <strain evidence="2 3">CBS 141311</strain>
    </source>
</reference>
<dbReference type="PANTHER" id="PTHR14303">
    <property type="entry name" value="DNA POLYMERASE DELTA SUBUNIT 4"/>
    <property type="match status" value="1"/>
</dbReference>
<name>A0A1F5LRD0_PENAI</name>
<dbReference type="Pfam" id="PF04081">
    <property type="entry name" value="DNA_pol_delta_4"/>
    <property type="match status" value="1"/>
</dbReference>
<accession>A0A1F5LRD0</accession>
<feature type="region of interest" description="Disordered" evidence="1">
    <location>
        <begin position="1"/>
        <end position="95"/>
    </location>
</feature>
<gene>
    <name evidence="2" type="ORF">PENARI_c004G03078</name>
</gene>
<keyword evidence="3" id="KW-1185">Reference proteome</keyword>